<dbReference type="PANTHER" id="PTHR46943:SF1">
    <property type="entry name" value="PENTRAXIN-RELATED PROTEIN PTX3"/>
    <property type="match status" value="1"/>
</dbReference>
<feature type="region of interest" description="Disordered" evidence="3">
    <location>
        <begin position="212"/>
        <end position="238"/>
    </location>
</feature>
<feature type="chain" id="PRO_5047013050" evidence="4">
    <location>
        <begin position="50"/>
        <end position="640"/>
    </location>
</feature>
<evidence type="ECO:0000256" key="1">
    <source>
        <dbReference type="ARBA" id="ARBA00022729"/>
    </source>
</evidence>
<feature type="region of interest" description="Disordered" evidence="3">
    <location>
        <begin position="1"/>
        <end position="20"/>
    </location>
</feature>
<gene>
    <name evidence="6" type="ORF">H9Y04_32155</name>
</gene>
<feature type="signal peptide" evidence="4">
    <location>
        <begin position="1"/>
        <end position="49"/>
    </location>
</feature>
<feature type="domain" description="LamG-like jellyroll fold" evidence="5">
    <location>
        <begin position="248"/>
        <end position="392"/>
    </location>
</feature>
<evidence type="ECO:0000256" key="3">
    <source>
        <dbReference type="SAM" id="MobiDB-lite"/>
    </source>
</evidence>
<comment type="caution">
    <text evidence="6">The sequence shown here is derived from an EMBL/GenBank/DDBJ whole genome shotgun (WGS) entry which is preliminary data.</text>
</comment>
<dbReference type="InterPro" id="IPR013320">
    <property type="entry name" value="ConA-like_dom_sf"/>
</dbReference>
<keyword evidence="1 4" id="KW-0732">Signal</keyword>
<evidence type="ECO:0000313" key="6">
    <source>
        <dbReference type="EMBL" id="MBC9717191.1"/>
    </source>
</evidence>
<feature type="domain" description="LamG-like jellyroll fold" evidence="5">
    <location>
        <begin position="471"/>
        <end position="631"/>
    </location>
</feature>
<feature type="compositionally biased region" description="Basic residues" evidence="3">
    <location>
        <begin position="9"/>
        <end position="20"/>
    </location>
</feature>
<dbReference type="EMBL" id="JACTVJ010000018">
    <property type="protein sequence ID" value="MBC9717191.1"/>
    <property type="molecule type" value="Genomic_DNA"/>
</dbReference>
<dbReference type="InterPro" id="IPR042837">
    <property type="entry name" value="PTX3"/>
</dbReference>
<dbReference type="Proteomes" id="UP000642284">
    <property type="component" value="Unassembled WGS sequence"/>
</dbReference>
<evidence type="ECO:0000313" key="7">
    <source>
        <dbReference type="Proteomes" id="UP000642284"/>
    </source>
</evidence>
<proteinExistence type="predicted"/>
<accession>A0ABR7SRP4</accession>
<dbReference type="Pfam" id="PF13385">
    <property type="entry name" value="Laminin_G_3"/>
    <property type="match status" value="1"/>
</dbReference>
<evidence type="ECO:0000256" key="4">
    <source>
        <dbReference type="SAM" id="SignalP"/>
    </source>
</evidence>
<dbReference type="PANTHER" id="PTHR46943">
    <property type="entry name" value="PENTRAXIN-RELATED PROTEIN PTX3"/>
    <property type="match status" value="1"/>
</dbReference>
<protein>
    <submittedName>
        <fullName evidence="6">Laminin G domain-containing protein</fullName>
    </submittedName>
</protein>
<evidence type="ECO:0000259" key="5">
    <source>
        <dbReference type="SMART" id="SM00560"/>
    </source>
</evidence>
<feature type="region of interest" description="Disordered" evidence="3">
    <location>
        <begin position="53"/>
        <end position="72"/>
    </location>
</feature>
<reference evidence="6 7" key="1">
    <citation type="submission" date="2020-08" db="EMBL/GenBank/DDBJ databases">
        <title>Genemic of Streptomyces polyaspartic.</title>
        <authorList>
            <person name="Liu W."/>
        </authorList>
    </citation>
    <scope>NUCLEOTIDE SEQUENCE [LARGE SCALE GENOMIC DNA]</scope>
    <source>
        <strain evidence="6 7">TRM66268-LWL</strain>
    </source>
</reference>
<sequence length="640" mass="66645">MGTVEFNRGHRHARVQRRSGSWRRASAVAGVACAALLSTALIQSPAALAAPRAEQRAGSSATAPEPPRIELGSPYTPCLANDCVARGGPGQKVAFTFRPGATDTDVVGYEYLLPGQDIWSRKDGSTATVDFVPPRGGTYTVSVRAVDGGGLRGPHSTLAFSVAAGEGPLGRWHFDEDGGAAEDAAVTDGQDDATLHGGAVRDDRGRRGLIRQDASGVPLEEPVTDRGLSLDGTSGFAQTDGPVLKTSSSYTVAAWVRVDPAADGTVTALSQGATGSRSAGKSGPFALSYDAGGEGRWSMRVVSDKDTVHEVSSRRQSPRGVWTHVAGVHDASTQQVSLYVNGVLQGTNAAGAGWDANGPLQIGRGLQSGEYTDHLRGSVDEPVVWGRALTTEEVQDEARALINGTNAYVELVADFAAARADGTSIADTTSGYGKSLSLEGGAAVSDGRIVLDGVDDAATVAGAGPLVDDTGSFTVTTRVELDEQVLATKDVGFVGQILGQRSADGSAWGLWFQYAGKETVLDGETMEEIQVPVGRWHFGRLHTDGTFSSVTSEQVVRLDASARLTGVHDSVDGTISLYIGYNRQGVAKAFTAEAGSGDFAVGKAFAAGEWKHFLPARITEMRLWAGAMAGPNQIDTEVGA</sequence>
<dbReference type="InterPro" id="IPR006558">
    <property type="entry name" value="LamG-like"/>
</dbReference>
<keyword evidence="7" id="KW-1185">Reference proteome</keyword>
<name>A0ABR7SRP4_9ACTN</name>
<evidence type="ECO:0000256" key="2">
    <source>
        <dbReference type="ARBA" id="ARBA00023157"/>
    </source>
</evidence>
<dbReference type="SMART" id="SM00560">
    <property type="entry name" value="LamGL"/>
    <property type="match status" value="2"/>
</dbReference>
<dbReference type="Gene3D" id="2.60.120.200">
    <property type="match status" value="2"/>
</dbReference>
<dbReference type="SUPFAM" id="SSF49899">
    <property type="entry name" value="Concanavalin A-like lectins/glucanases"/>
    <property type="match status" value="2"/>
</dbReference>
<organism evidence="6 7">
    <name type="scientific">Streptomyces polyasparticus</name>
    <dbReference type="NCBI Taxonomy" id="2767826"/>
    <lineage>
        <taxon>Bacteria</taxon>
        <taxon>Bacillati</taxon>
        <taxon>Actinomycetota</taxon>
        <taxon>Actinomycetes</taxon>
        <taxon>Kitasatosporales</taxon>
        <taxon>Streptomycetaceae</taxon>
        <taxon>Streptomyces</taxon>
    </lineage>
</organism>
<keyword evidence="2" id="KW-1015">Disulfide bond</keyword>